<accession>A0A2T0W886</accession>
<dbReference type="GO" id="GO:0003700">
    <property type="term" value="F:DNA-binding transcription factor activity"/>
    <property type="evidence" value="ECO:0007669"/>
    <property type="project" value="InterPro"/>
</dbReference>
<dbReference type="PROSITE" id="PS50949">
    <property type="entry name" value="HTH_GNTR"/>
    <property type="match status" value="1"/>
</dbReference>
<reference evidence="5 6" key="1">
    <citation type="submission" date="2018-03" db="EMBL/GenBank/DDBJ databases">
        <title>Genomic Encyclopedia of Archaeal and Bacterial Type Strains, Phase II (KMG-II): from individual species to whole genera.</title>
        <authorList>
            <person name="Goeker M."/>
        </authorList>
    </citation>
    <scope>NUCLEOTIDE SEQUENCE [LARGE SCALE GENOMIC DNA]</scope>
    <source>
        <strain evidence="5 6">DSM 13175</strain>
    </source>
</reference>
<keyword evidence="3" id="KW-0804">Transcription</keyword>
<evidence type="ECO:0000259" key="4">
    <source>
        <dbReference type="PROSITE" id="PS50949"/>
    </source>
</evidence>
<dbReference type="AlphaFoldDB" id="A0A2T0W886"/>
<proteinExistence type="predicted"/>
<sequence>MGRRRKVEDKAYDYIKRQITTDSWLEGRQIKEMDISVALEISRTPIRNAFLRLEKEGLVVIAPNKGVFVAGPPIDLKGVKERLYYLEVLLHHVLYTLELSETTIRNQDYADSVELMEKNLTSPSVRFEQHEKQFWQTILSHHDNKYMNESILNTLTSLVSTNDYAGEIFRNSRSVKLDHYKNLTSLIGREDYIYARREIRILLNQLLINLIQGME</sequence>
<dbReference type="Proteomes" id="UP000238205">
    <property type="component" value="Unassembled WGS sequence"/>
</dbReference>
<dbReference type="EMBL" id="PVTO01000008">
    <property type="protein sequence ID" value="PRY82889.1"/>
    <property type="molecule type" value="Genomic_DNA"/>
</dbReference>
<feature type="domain" description="HTH gntR-type" evidence="4">
    <location>
        <begin position="5"/>
        <end position="72"/>
    </location>
</feature>
<dbReference type="RefSeq" id="WP_106192648.1">
    <property type="nucleotide sequence ID" value="NZ_PVTO01000008.1"/>
</dbReference>
<evidence type="ECO:0000313" key="5">
    <source>
        <dbReference type="EMBL" id="PRY82889.1"/>
    </source>
</evidence>
<comment type="caution">
    <text evidence="5">The sequence shown here is derived from an EMBL/GenBank/DDBJ whole genome shotgun (WGS) entry which is preliminary data.</text>
</comment>
<dbReference type="PANTHER" id="PTHR43537:SF24">
    <property type="entry name" value="GLUCONATE OPERON TRANSCRIPTIONAL REPRESSOR"/>
    <property type="match status" value="1"/>
</dbReference>
<dbReference type="Gene3D" id="1.10.10.10">
    <property type="entry name" value="Winged helix-like DNA-binding domain superfamily/Winged helix DNA-binding domain"/>
    <property type="match status" value="1"/>
</dbReference>
<protein>
    <submittedName>
        <fullName evidence="5">DNA-binding GntR family transcriptional regulator</fullName>
    </submittedName>
</protein>
<evidence type="ECO:0000313" key="6">
    <source>
        <dbReference type="Proteomes" id="UP000238205"/>
    </source>
</evidence>
<evidence type="ECO:0000256" key="3">
    <source>
        <dbReference type="ARBA" id="ARBA00023163"/>
    </source>
</evidence>
<evidence type="ECO:0000256" key="2">
    <source>
        <dbReference type="ARBA" id="ARBA00023125"/>
    </source>
</evidence>
<dbReference type="Pfam" id="PF00392">
    <property type="entry name" value="GntR"/>
    <property type="match status" value="1"/>
</dbReference>
<dbReference type="PANTHER" id="PTHR43537">
    <property type="entry name" value="TRANSCRIPTIONAL REGULATOR, GNTR FAMILY"/>
    <property type="match status" value="1"/>
</dbReference>
<name>A0A2T0W886_9LACT</name>
<dbReference type="SMART" id="SM00345">
    <property type="entry name" value="HTH_GNTR"/>
    <property type="match status" value="1"/>
</dbReference>
<dbReference type="CDD" id="cd07377">
    <property type="entry name" value="WHTH_GntR"/>
    <property type="match status" value="1"/>
</dbReference>
<dbReference type="GO" id="GO:0003677">
    <property type="term" value="F:DNA binding"/>
    <property type="evidence" value="ECO:0007669"/>
    <property type="project" value="UniProtKB-KW"/>
</dbReference>
<dbReference type="InterPro" id="IPR036390">
    <property type="entry name" value="WH_DNA-bd_sf"/>
</dbReference>
<dbReference type="InterPro" id="IPR036388">
    <property type="entry name" value="WH-like_DNA-bd_sf"/>
</dbReference>
<dbReference type="InterPro" id="IPR000524">
    <property type="entry name" value="Tscrpt_reg_HTH_GntR"/>
</dbReference>
<gene>
    <name evidence="5" type="ORF">CLV38_10899</name>
</gene>
<dbReference type="SUPFAM" id="SSF46785">
    <property type="entry name" value="Winged helix' DNA-binding domain"/>
    <property type="match status" value="1"/>
</dbReference>
<keyword evidence="6" id="KW-1185">Reference proteome</keyword>
<organism evidence="5 6">
    <name type="scientific">Alkalibacterium olivapovliticus</name>
    <dbReference type="NCBI Taxonomy" id="99907"/>
    <lineage>
        <taxon>Bacteria</taxon>
        <taxon>Bacillati</taxon>
        <taxon>Bacillota</taxon>
        <taxon>Bacilli</taxon>
        <taxon>Lactobacillales</taxon>
        <taxon>Carnobacteriaceae</taxon>
        <taxon>Alkalibacterium</taxon>
    </lineage>
</organism>
<keyword evidence="1" id="KW-0805">Transcription regulation</keyword>
<keyword evidence="2 5" id="KW-0238">DNA-binding</keyword>
<evidence type="ECO:0000256" key="1">
    <source>
        <dbReference type="ARBA" id="ARBA00023015"/>
    </source>
</evidence>
<dbReference type="OrthoDB" id="368257at2"/>